<protein>
    <submittedName>
        <fullName evidence="1">Uncharacterized protein</fullName>
    </submittedName>
</protein>
<reference evidence="2" key="1">
    <citation type="submission" date="2010-02" db="EMBL/GenBank/DDBJ databases">
        <title>Complete sequence of chromosome of Natrialba magadii ATCC 43099.</title>
        <authorList>
            <consortium name="US DOE Joint Genome Institute"/>
            <person name="Lucas S."/>
            <person name="Copeland A."/>
            <person name="Lapidus A."/>
            <person name="Cheng J.-F."/>
            <person name="Bruce D."/>
            <person name="Goodwin L."/>
            <person name="Pitluck S."/>
            <person name="Davenport K."/>
            <person name="Saunders E."/>
            <person name="Detter J.C."/>
            <person name="Han C."/>
            <person name="Tapia R."/>
            <person name="Land M."/>
            <person name="Hauser L."/>
            <person name="Kyrpides N."/>
            <person name="Mikhailova N."/>
            <person name="De Castro R.E."/>
            <person name="Maupin-Furlow J.A."/>
            <person name="Woyke T."/>
        </authorList>
    </citation>
    <scope>NUCLEOTIDE SEQUENCE [LARGE SCALE GENOMIC DNA]</scope>
    <source>
        <strain evidence="2">ATCC 43099 / DSM 3394 / CCM 3739 / CIP 104546 / IAM 13178 / JCM 8861 / NBRC 102185 / NCIMB 2190 / MS3</strain>
    </source>
</reference>
<dbReference type="STRING" id="547559.Nmag_3491"/>
<dbReference type="AlphaFoldDB" id="D3STH4"/>
<dbReference type="EMBL" id="CP001932">
    <property type="protein sequence ID" value="ADD07041.1"/>
    <property type="molecule type" value="Genomic_DNA"/>
</dbReference>
<sequence length="103" mass="11018">MKLELGVEIDGQIGRDPAISVVSFGEHDLSGARFVTGDDCSWLLGFRVGIGIHVTGGHVHHEKLGEPNSKKVLVSLNLGGLNSHSSLNAARQSNALPGMHWQR</sequence>
<reference evidence="1 2" key="2">
    <citation type="journal article" date="2012" name="BMC Genomics">
        <title>A comparative genomics perspective on the genetic content of the alkaliphilic haloarchaeon Natrialba magadii ATCC 43099T.</title>
        <authorList>
            <person name="Siddaramappa S."/>
            <person name="Challacombe J.F."/>
            <person name="Decastro R.E."/>
            <person name="Pfeiffer F."/>
            <person name="Sastre D.E."/>
            <person name="Gimenez M.I."/>
            <person name="Paggi R.A."/>
            <person name="Detter J.C."/>
            <person name="Davenport K.W."/>
            <person name="Goodwin L.A."/>
            <person name="Kyrpides N."/>
            <person name="Tapia R."/>
            <person name="Pitluck S."/>
            <person name="Lucas S."/>
            <person name="Woyke T."/>
            <person name="Maupin-Furlow J.A."/>
        </authorList>
    </citation>
    <scope>NUCLEOTIDE SEQUENCE [LARGE SCALE GENOMIC DNA]</scope>
    <source>
        <strain evidence="2">ATCC 43099 / DSM 3394 / CCM 3739 / CIP 104546 / IAM 13178 / JCM 8861 / NBRC 102185 / NCIMB 2190 / MS3</strain>
    </source>
</reference>
<evidence type="ECO:0000313" key="1">
    <source>
        <dbReference type="EMBL" id="ADD07041.1"/>
    </source>
</evidence>
<gene>
    <name evidence="1" type="ordered locus">Nmag_3491</name>
</gene>
<name>D3STH4_NATMM</name>
<organism evidence="1 2">
    <name type="scientific">Natrialba magadii (strain ATCC 43099 / DSM 3394 / CCM 3739 / CIP 104546 / IAM 13178 / JCM 8861 / NBRC 102185 / NCIMB 2190 / MS3)</name>
    <name type="common">Natronobacterium magadii</name>
    <dbReference type="NCBI Taxonomy" id="547559"/>
    <lineage>
        <taxon>Archaea</taxon>
        <taxon>Methanobacteriati</taxon>
        <taxon>Methanobacteriota</taxon>
        <taxon>Stenosarchaea group</taxon>
        <taxon>Halobacteria</taxon>
        <taxon>Halobacteriales</taxon>
        <taxon>Natrialbaceae</taxon>
        <taxon>Natrialba</taxon>
    </lineage>
</organism>
<evidence type="ECO:0000313" key="2">
    <source>
        <dbReference type="Proteomes" id="UP000001879"/>
    </source>
</evidence>
<dbReference type="HOGENOM" id="CLU_2257442_0_0_2"/>
<dbReference type="PaxDb" id="547559-Nmag_3491"/>
<dbReference type="Proteomes" id="UP000001879">
    <property type="component" value="Chromosome"/>
</dbReference>
<proteinExistence type="predicted"/>
<dbReference type="KEGG" id="nmg:Nmag_3491"/>
<accession>D3STH4</accession>
<keyword evidence="2" id="KW-1185">Reference proteome</keyword>